<sequence>MANGTLIYGILIILVSLICTFQMTNSTEKDQICDNLWPNNSKQLNILAVGKTKKRLLLITKDLLVYDVAVNSLDRAHKKLHLGSKPMAMADKYPILYSSNVFQYIKNGPLIAFTMIDEDSEWICLVTTNTNPTAGVNYDIDHSQTKPGWQYTGNISLVMISTDHPCQFYSLNARQGLQINRWHCEEGKRVRDRPGITPKYHHSAICYDQTQTNIILERIAENGTCSSGTPVTWPVLKGFVSEGRFYLFGQSHIYVFDENVYSEPARPYPFEEHSYDSFFNCPGIIPPNAVMSDSEFYGMIATIIVLLAIVLIITWCISRICDRRKQRSLIDEKNEMNSKLNLSKLSTNVSTPKSMASKMISAPVRNGSLSLSGRSEMATVDTSVDSNKSSKIPLTPNTPNQLSKPSESSRRRSISLSK</sequence>
<feature type="region of interest" description="Disordered" evidence="1">
    <location>
        <begin position="367"/>
        <end position="418"/>
    </location>
</feature>
<evidence type="ECO:0000256" key="3">
    <source>
        <dbReference type="SAM" id="SignalP"/>
    </source>
</evidence>
<protein>
    <submittedName>
        <fullName evidence="5">Uncharacterized protein LOC113796332</fullName>
    </submittedName>
</protein>
<dbReference type="KEGG" id="dpte:113796332"/>
<keyword evidence="4" id="KW-1185">Reference proteome</keyword>
<feature type="compositionally biased region" description="Polar residues" evidence="1">
    <location>
        <begin position="380"/>
        <end position="402"/>
    </location>
</feature>
<dbReference type="InParanoid" id="A0A6P6YAH8"/>
<feature type="signal peptide" evidence="3">
    <location>
        <begin position="1"/>
        <end position="26"/>
    </location>
</feature>
<dbReference type="OrthoDB" id="6508362at2759"/>
<organism evidence="4 5">
    <name type="scientific">Dermatophagoides pteronyssinus</name>
    <name type="common">European house dust mite</name>
    <dbReference type="NCBI Taxonomy" id="6956"/>
    <lineage>
        <taxon>Eukaryota</taxon>
        <taxon>Metazoa</taxon>
        <taxon>Ecdysozoa</taxon>
        <taxon>Arthropoda</taxon>
        <taxon>Chelicerata</taxon>
        <taxon>Arachnida</taxon>
        <taxon>Acari</taxon>
        <taxon>Acariformes</taxon>
        <taxon>Sarcoptiformes</taxon>
        <taxon>Astigmata</taxon>
        <taxon>Psoroptidia</taxon>
        <taxon>Analgoidea</taxon>
        <taxon>Pyroglyphidae</taxon>
        <taxon>Dermatophagoidinae</taxon>
        <taxon>Dermatophagoides</taxon>
    </lineage>
</organism>
<evidence type="ECO:0000313" key="5">
    <source>
        <dbReference type="RefSeq" id="XP_027202387.1"/>
    </source>
</evidence>
<keyword evidence="3" id="KW-0732">Signal</keyword>
<keyword evidence="2" id="KW-0472">Membrane</keyword>
<name>A0A6P6YAH8_DERPT</name>
<gene>
    <name evidence="5" type="primary">LOC113796332</name>
</gene>
<evidence type="ECO:0000256" key="2">
    <source>
        <dbReference type="SAM" id="Phobius"/>
    </source>
</evidence>
<dbReference type="RefSeq" id="XP_027202387.1">
    <property type="nucleotide sequence ID" value="XM_027346586.1"/>
</dbReference>
<dbReference type="AlphaFoldDB" id="A0A6P6YAH8"/>
<evidence type="ECO:0000313" key="4">
    <source>
        <dbReference type="Proteomes" id="UP000515146"/>
    </source>
</evidence>
<proteinExistence type="predicted"/>
<feature type="chain" id="PRO_5028006437" evidence="3">
    <location>
        <begin position="27"/>
        <end position="418"/>
    </location>
</feature>
<accession>A0A6P6YAH8</accession>
<evidence type="ECO:0000256" key="1">
    <source>
        <dbReference type="SAM" id="MobiDB-lite"/>
    </source>
</evidence>
<reference evidence="5" key="1">
    <citation type="submission" date="2025-08" db="UniProtKB">
        <authorList>
            <consortium name="RefSeq"/>
        </authorList>
    </citation>
    <scope>IDENTIFICATION</scope>
    <source>
        <strain evidence="5">Airmid</strain>
    </source>
</reference>
<keyword evidence="2" id="KW-1133">Transmembrane helix</keyword>
<keyword evidence="2" id="KW-0812">Transmembrane</keyword>
<feature type="transmembrane region" description="Helical" evidence="2">
    <location>
        <begin position="296"/>
        <end position="317"/>
    </location>
</feature>
<dbReference type="Proteomes" id="UP000515146">
    <property type="component" value="Unplaced"/>
</dbReference>